<dbReference type="Pfam" id="PF10590">
    <property type="entry name" value="PNP_phzG_C"/>
    <property type="match status" value="1"/>
</dbReference>
<dbReference type="GO" id="GO:0004733">
    <property type="term" value="F:pyridoxamine phosphate oxidase activity"/>
    <property type="evidence" value="ECO:0007669"/>
    <property type="project" value="InterPro"/>
</dbReference>
<organism evidence="6">
    <name type="scientific">freshwater metagenome</name>
    <dbReference type="NCBI Taxonomy" id="449393"/>
    <lineage>
        <taxon>unclassified sequences</taxon>
        <taxon>metagenomes</taxon>
        <taxon>ecological metagenomes</taxon>
    </lineage>
</organism>
<dbReference type="EMBL" id="CAFBPD010000234">
    <property type="protein sequence ID" value="CAB5018983.1"/>
    <property type="molecule type" value="Genomic_DNA"/>
</dbReference>
<sequence length="71" mass="8398">MLEERYASLDAEFGDDIPVPDFWGGWLIRPVTVEFWQGRPSRLHDRLRFRRLDDSATLDDPEGWLLERLAP</sequence>
<reference evidence="6" key="1">
    <citation type="submission" date="2020-05" db="EMBL/GenBank/DDBJ databases">
        <authorList>
            <person name="Chiriac C."/>
            <person name="Salcher M."/>
            <person name="Ghai R."/>
            <person name="Kavagutti S V."/>
        </authorList>
    </citation>
    <scope>NUCLEOTIDE SEQUENCE</scope>
</reference>
<dbReference type="PANTHER" id="PTHR10851">
    <property type="entry name" value="PYRIDOXINE-5-PHOSPHATE OXIDASE"/>
    <property type="match status" value="1"/>
</dbReference>
<dbReference type="Gene3D" id="2.30.110.10">
    <property type="entry name" value="Electron Transport, Fmn-binding Protein, Chain A"/>
    <property type="match status" value="1"/>
</dbReference>
<dbReference type="SUPFAM" id="SSF50475">
    <property type="entry name" value="FMN-binding split barrel"/>
    <property type="match status" value="1"/>
</dbReference>
<evidence type="ECO:0000256" key="3">
    <source>
        <dbReference type="ARBA" id="ARBA00022643"/>
    </source>
</evidence>
<keyword evidence="4" id="KW-0560">Oxidoreductase</keyword>
<protein>
    <submittedName>
        <fullName evidence="6">Unannotated protein</fullName>
    </submittedName>
</protein>
<keyword evidence="2" id="KW-0285">Flavoprotein</keyword>
<dbReference type="PROSITE" id="PS01064">
    <property type="entry name" value="PYRIDOX_OXIDASE"/>
    <property type="match status" value="1"/>
</dbReference>
<dbReference type="PANTHER" id="PTHR10851:SF0">
    <property type="entry name" value="PYRIDOXINE-5'-PHOSPHATE OXIDASE"/>
    <property type="match status" value="1"/>
</dbReference>
<keyword evidence="3" id="KW-0288">FMN</keyword>
<name>A0A6J7QTA3_9ZZZZ</name>
<feature type="domain" description="Pyridoxine 5'-phosphate oxidase dimerisation C-terminal" evidence="5">
    <location>
        <begin position="23"/>
        <end position="71"/>
    </location>
</feature>
<gene>
    <name evidence="6" type="ORF">UFOPK4061_01278</name>
</gene>
<dbReference type="InterPro" id="IPR019740">
    <property type="entry name" value="Pyridox_Oxase_CS"/>
</dbReference>
<dbReference type="InterPro" id="IPR012349">
    <property type="entry name" value="Split_barrel_FMN-bd"/>
</dbReference>
<evidence type="ECO:0000259" key="5">
    <source>
        <dbReference type="Pfam" id="PF10590"/>
    </source>
</evidence>
<dbReference type="AlphaFoldDB" id="A0A6J7QTA3"/>
<comment type="cofactor">
    <cofactor evidence="1">
        <name>FMN</name>
        <dbReference type="ChEBI" id="CHEBI:58210"/>
    </cofactor>
</comment>
<dbReference type="GO" id="GO:0010181">
    <property type="term" value="F:FMN binding"/>
    <property type="evidence" value="ECO:0007669"/>
    <property type="project" value="InterPro"/>
</dbReference>
<evidence type="ECO:0000313" key="6">
    <source>
        <dbReference type="EMBL" id="CAB5018983.1"/>
    </source>
</evidence>
<evidence type="ECO:0000256" key="2">
    <source>
        <dbReference type="ARBA" id="ARBA00022630"/>
    </source>
</evidence>
<dbReference type="InterPro" id="IPR019576">
    <property type="entry name" value="Pyridoxamine_oxidase_dimer_C"/>
</dbReference>
<dbReference type="InterPro" id="IPR000659">
    <property type="entry name" value="Pyridox_Oxase"/>
</dbReference>
<accession>A0A6J7QTA3</accession>
<evidence type="ECO:0000256" key="1">
    <source>
        <dbReference type="ARBA" id="ARBA00001917"/>
    </source>
</evidence>
<evidence type="ECO:0000256" key="4">
    <source>
        <dbReference type="ARBA" id="ARBA00023002"/>
    </source>
</evidence>
<proteinExistence type="predicted"/>
<dbReference type="GO" id="GO:0008615">
    <property type="term" value="P:pyridoxine biosynthetic process"/>
    <property type="evidence" value="ECO:0007669"/>
    <property type="project" value="InterPro"/>
</dbReference>